<evidence type="ECO:0000313" key="1">
    <source>
        <dbReference type="EMBL" id="KAK4019646.1"/>
    </source>
</evidence>
<organism evidence="1 2">
    <name type="scientific">Daphnia magna</name>
    <dbReference type="NCBI Taxonomy" id="35525"/>
    <lineage>
        <taxon>Eukaryota</taxon>
        <taxon>Metazoa</taxon>
        <taxon>Ecdysozoa</taxon>
        <taxon>Arthropoda</taxon>
        <taxon>Crustacea</taxon>
        <taxon>Branchiopoda</taxon>
        <taxon>Diplostraca</taxon>
        <taxon>Cladocera</taxon>
        <taxon>Anomopoda</taxon>
        <taxon>Daphniidae</taxon>
        <taxon>Daphnia</taxon>
    </lineage>
</organism>
<sequence>MRKEGKRMTKKMKRSRRVVRLYVYSEGNSFPFLLEADINLGVIQPILDELAFHVLYIKT</sequence>
<proteinExistence type="predicted"/>
<reference evidence="1 2" key="1">
    <citation type="journal article" date="2023" name="Nucleic Acids Res.">
        <title>The hologenome of Daphnia magna reveals possible DNA methylation and microbiome-mediated evolution of the host genome.</title>
        <authorList>
            <person name="Chaturvedi A."/>
            <person name="Li X."/>
            <person name="Dhandapani V."/>
            <person name="Marshall H."/>
            <person name="Kissane S."/>
            <person name="Cuenca-Cambronero M."/>
            <person name="Asole G."/>
            <person name="Calvet F."/>
            <person name="Ruiz-Romero M."/>
            <person name="Marangio P."/>
            <person name="Guigo R."/>
            <person name="Rago D."/>
            <person name="Mirbahai L."/>
            <person name="Eastwood N."/>
            <person name="Colbourne J.K."/>
            <person name="Zhou J."/>
            <person name="Mallon E."/>
            <person name="Orsini L."/>
        </authorList>
    </citation>
    <scope>NUCLEOTIDE SEQUENCE [LARGE SCALE GENOMIC DNA]</scope>
    <source>
        <strain evidence="1">LRV0_1</strain>
    </source>
</reference>
<name>A0ABR0A3C0_9CRUS</name>
<gene>
    <name evidence="1" type="ORF">OUZ56_001659</name>
</gene>
<dbReference type="Proteomes" id="UP001234178">
    <property type="component" value="Unassembled WGS sequence"/>
</dbReference>
<evidence type="ECO:0000313" key="2">
    <source>
        <dbReference type="Proteomes" id="UP001234178"/>
    </source>
</evidence>
<accession>A0ABR0A3C0</accession>
<dbReference type="EMBL" id="JAOYFB010000036">
    <property type="protein sequence ID" value="KAK4019646.1"/>
    <property type="molecule type" value="Genomic_DNA"/>
</dbReference>
<keyword evidence="2" id="KW-1185">Reference proteome</keyword>
<comment type="caution">
    <text evidence="1">The sequence shown here is derived from an EMBL/GenBank/DDBJ whole genome shotgun (WGS) entry which is preliminary data.</text>
</comment>
<protein>
    <submittedName>
        <fullName evidence="1">Uncharacterized protein</fullName>
    </submittedName>
</protein>